<dbReference type="NCBIfam" id="NF010725">
    <property type="entry name" value="PRK14127.1"/>
    <property type="match status" value="1"/>
</dbReference>
<comment type="subcellular location">
    <subcellularLocation>
        <location evidence="1">Cytoplasm</location>
    </subcellularLocation>
</comment>
<feature type="region of interest" description="Disordered" evidence="6">
    <location>
        <begin position="111"/>
        <end position="148"/>
    </location>
</feature>
<evidence type="ECO:0000256" key="2">
    <source>
        <dbReference type="ARBA" id="ARBA00022490"/>
    </source>
</evidence>
<dbReference type="GO" id="GO:0051301">
    <property type="term" value="P:cell division"/>
    <property type="evidence" value="ECO:0007669"/>
    <property type="project" value="UniProtKB-KW"/>
</dbReference>
<keyword evidence="4" id="KW-0175">Coiled coil</keyword>
<evidence type="ECO:0000256" key="6">
    <source>
        <dbReference type="SAM" id="MobiDB-lite"/>
    </source>
</evidence>
<evidence type="ECO:0000256" key="1">
    <source>
        <dbReference type="ARBA" id="ARBA00004496"/>
    </source>
</evidence>
<keyword evidence="5" id="KW-0131">Cell cycle</keyword>
<reference evidence="7" key="1">
    <citation type="journal article" date="2022" name="Int. J. Syst. Evol. Microbiol.">
        <title>Apilactobacillus apisilvae sp. nov., Nicolia spurrieriana gen. nov. sp. nov., Bombilactobacillus folatiphilus sp. nov. and Bombilactobacillus thymidiniphilus sp. nov., four new lactic acid bacterial isolates from stingless bees Tetragonula carbonaria and Austroplebeia australis.</title>
        <authorList>
            <person name="Oliphant S.A."/>
            <person name="Watson-Haigh N.S."/>
            <person name="Sumby K.M."/>
            <person name="Gardner J."/>
            <person name="Groom S."/>
            <person name="Jiranek V."/>
        </authorList>
    </citation>
    <scope>NUCLEOTIDE SEQUENCE</scope>
    <source>
        <strain evidence="7">SG4_D2</strain>
    </source>
</reference>
<evidence type="ECO:0000256" key="3">
    <source>
        <dbReference type="ARBA" id="ARBA00022618"/>
    </source>
</evidence>
<dbReference type="Pfam" id="PF05103">
    <property type="entry name" value="DivIVA"/>
    <property type="match status" value="1"/>
</dbReference>
<keyword evidence="3 7" id="KW-0132">Cell division</keyword>
<evidence type="ECO:0000313" key="7">
    <source>
        <dbReference type="EMBL" id="UQS81478.1"/>
    </source>
</evidence>
<feature type="region of interest" description="Disordered" evidence="6">
    <location>
        <begin position="64"/>
        <end position="92"/>
    </location>
</feature>
<accession>A0ABY4P6W4</accession>
<evidence type="ECO:0000256" key="5">
    <source>
        <dbReference type="ARBA" id="ARBA00023306"/>
    </source>
</evidence>
<dbReference type="InterPro" id="IPR007793">
    <property type="entry name" value="DivIVA_fam"/>
</dbReference>
<evidence type="ECO:0000256" key="4">
    <source>
        <dbReference type="ARBA" id="ARBA00023054"/>
    </source>
</evidence>
<dbReference type="RefSeq" id="WP_249513743.1">
    <property type="nucleotide sequence ID" value="NZ_CP093366.1"/>
</dbReference>
<dbReference type="NCBIfam" id="TIGR03544">
    <property type="entry name" value="DivI1A_domain"/>
    <property type="match status" value="1"/>
</dbReference>
<keyword evidence="2" id="KW-0963">Cytoplasm</keyword>
<name>A0ABY4P6W4_9LACO</name>
<sequence length="148" mass="16840">MKEIKLSPKIIVEKRFKNAVHGYNGKDVDSFLDEIIKDYEAFQANIDELKEENHRLARQLEEKRSVVTTSNVEPKPSQAVEPQVVVNENSAPGTTNYDILKRLSNLERHVFGQSVEPRTNYTSTSNSNMATGEQQPIINSSEQLHDQK</sequence>
<gene>
    <name evidence="7" type="primary">gpsB</name>
    <name evidence="7" type="ORF">MOO45_04435</name>
</gene>
<dbReference type="EMBL" id="CP093366">
    <property type="protein sequence ID" value="UQS81478.1"/>
    <property type="molecule type" value="Genomic_DNA"/>
</dbReference>
<keyword evidence="8" id="KW-1185">Reference proteome</keyword>
<proteinExistence type="predicted"/>
<dbReference type="InterPro" id="IPR019933">
    <property type="entry name" value="DivIVA_domain"/>
</dbReference>
<feature type="compositionally biased region" description="Polar residues" evidence="6">
    <location>
        <begin position="116"/>
        <end position="142"/>
    </location>
</feature>
<protein>
    <submittedName>
        <fullName evidence="7">Cell division regulator GpsB</fullName>
    </submittedName>
</protein>
<dbReference type="PANTHER" id="PTHR35794:SF1">
    <property type="entry name" value="CELL CYCLE PROTEIN GPSB"/>
    <property type="match status" value="1"/>
</dbReference>
<dbReference type="Gene3D" id="6.10.250.660">
    <property type="match status" value="1"/>
</dbReference>
<evidence type="ECO:0000313" key="8">
    <source>
        <dbReference type="Proteomes" id="UP000831495"/>
    </source>
</evidence>
<dbReference type="Proteomes" id="UP000831495">
    <property type="component" value="Chromosome"/>
</dbReference>
<organism evidence="7 8">
    <name type="scientific">Bombilactobacillus folatiphilus</name>
    <dbReference type="NCBI Taxonomy" id="2923362"/>
    <lineage>
        <taxon>Bacteria</taxon>
        <taxon>Bacillati</taxon>
        <taxon>Bacillota</taxon>
        <taxon>Bacilli</taxon>
        <taxon>Lactobacillales</taxon>
        <taxon>Lactobacillaceae</taxon>
        <taxon>Bombilactobacillus</taxon>
    </lineage>
</organism>
<dbReference type="PANTHER" id="PTHR35794">
    <property type="entry name" value="CELL DIVISION PROTEIN DIVIVA"/>
    <property type="match status" value="1"/>
</dbReference>